<dbReference type="GO" id="GO:0004582">
    <property type="term" value="F:dolichyl-phosphate beta-D-mannosyltransferase activity"/>
    <property type="evidence" value="ECO:0007669"/>
    <property type="project" value="InterPro"/>
</dbReference>
<dbReference type="Gene3D" id="3.90.550.10">
    <property type="entry name" value="Spore Coat Polysaccharide Biosynthesis Protein SpsA, Chain A"/>
    <property type="match status" value="1"/>
</dbReference>
<keyword evidence="3" id="KW-0808">Transferase</keyword>
<evidence type="ECO:0000256" key="2">
    <source>
        <dbReference type="ARBA" id="ARBA00022676"/>
    </source>
</evidence>
<evidence type="ECO:0000313" key="5">
    <source>
        <dbReference type="EMBL" id="TNU75926.1"/>
    </source>
</evidence>
<gene>
    <name evidence="5" type="ORF">FH969_05080</name>
</gene>
<dbReference type="EMBL" id="VENP01000013">
    <property type="protein sequence ID" value="TNU75926.1"/>
    <property type="molecule type" value="Genomic_DNA"/>
</dbReference>
<sequence>MEVTVSRSSDPASALVIIPTYNERENIESIVSRALGTASVDVLIVDDGSPDGTGEIADALSAANERVHVMHRTEKNGLGAAYLAGFAWGLERGYDLLIEMDADGSHPPERLPALIAAVTGDETGRVGGAVGSRWVPGGSVVNWPRSREFISRGGSWYARTMLGLPVRDVTAGYRVYRAAVLEQMIDGAVDSRGYCFQIDLTRRAYAAGYELVEVPIEFRERENGESKMSGSIVAEAVVKVTGWGLARLVGRGRPRVSGASSGTGTENEPTR</sequence>
<dbReference type="PANTHER" id="PTHR43398">
    <property type="entry name" value="DOLICHOL-PHOSPHATE MANNOSYLTRANSFERASE SUBUNIT 1"/>
    <property type="match status" value="1"/>
</dbReference>
<dbReference type="InterPro" id="IPR001173">
    <property type="entry name" value="Glyco_trans_2-like"/>
</dbReference>
<evidence type="ECO:0000313" key="6">
    <source>
        <dbReference type="Proteomes" id="UP000313849"/>
    </source>
</evidence>
<protein>
    <submittedName>
        <fullName evidence="5">Polyprenol monophosphomannose synthase</fullName>
    </submittedName>
</protein>
<dbReference type="Proteomes" id="UP000313849">
    <property type="component" value="Unassembled WGS sequence"/>
</dbReference>
<dbReference type="GO" id="GO:0009247">
    <property type="term" value="P:glycolipid biosynthetic process"/>
    <property type="evidence" value="ECO:0007669"/>
    <property type="project" value="TreeGrafter"/>
</dbReference>
<dbReference type="Pfam" id="PF00535">
    <property type="entry name" value="Glycos_transf_2"/>
    <property type="match status" value="1"/>
</dbReference>
<dbReference type="OrthoDB" id="9810303at2"/>
<comment type="similarity">
    <text evidence="1">Belongs to the glycosyltransferase 2 family.</text>
</comment>
<comment type="caution">
    <text evidence="5">The sequence shown here is derived from an EMBL/GenBank/DDBJ whole genome shotgun (WGS) entry which is preliminary data.</text>
</comment>
<keyword evidence="2" id="KW-0328">Glycosyltransferase</keyword>
<name>A0A5C5BCB6_9MICO</name>
<keyword evidence="6" id="KW-1185">Reference proteome</keyword>
<evidence type="ECO:0000256" key="3">
    <source>
        <dbReference type="ARBA" id="ARBA00022679"/>
    </source>
</evidence>
<organism evidence="5 6">
    <name type="scientific">Miniimonas arenae</name>
    <dbReference type="NCBI Taxonomy" id="676201"/>
    <lineage>
        <taxon>Bacteria</taxon>
        <taxon>Bacillati</taxon>
        <taxon>Actinomycetota</taxon>
        <taxon>Actinomycetes</taxon>
        <taxon>Micrococcales</taxon>
        <taxon>Beutenbergiaceae</taxon>
        <taxon>Miniimonas</taxon>
    </lineage>
</organism>
<dbReference type="CDD" id="cd06442">
    <property type="entry name" value="DPM1_like"/>
    <property type="match status" value="1"/>
</dbReference>
<feature type="domain" description="Glycosyltransferase 2-like" evidence="4">
    <location>
        <begin position="16"/>
        <end position="183"/>
    </location>
</feature>
<dbReference type="InterPro" id="IPR029044">
    <property type="entry name" value="Nucleotide-diphossugar_trans"/>
</dbReference>
<dbReference type="GO" id="GO:0016020">
    <property type="term" value="C:membrane"/>
    <property type="evidence" value="ECO:0007669"/>
    <property type="project" value="GOC"/>
</dbReference>
<dbReference type="AlphaFoldDB" id="A0A5C5BCB6"/>
<reference evidence="5 6" key="1">
    <citation type="submission" date="2019-06" db="EMBL/GenBank/DDBJ databases">
        <title>Draft genome sequence of Miniimonas arenae KCTC 19750T isolated from sea sand.</title>
        <authorList>
            <person name="Park S.-J."/>
        </authorList>
    </citation>
    <scope>NUCLEOTIDE SEQUENCE [LARGE SCALE GENOMIC DNA]</scope>
    <source>
        <strain evidence="5 6">KCTC 19750</strain>
    </source>
</reference>
<accession>A0A5C5BCB6</accession>
<dbReference type="PANTHER" id="PTHR43398:SF1">
    <property type="entry name" value="DOLICHOL-PHOSPHATE MANNOSYLTRANSFERASE SUBUNIT 1"/>
    <property type="match status" value="1"/>
</dbReference>
<evidence type="ECO:0000259" key="4">
    <source>
        <dbReference type="Pfam" id="PF00535"/>
    </source>
</evidence>
<dbReference type="InterPro" id="IPR039528">
    <property type="entry name" value="DPM1-like"/>
</dbReference>
<dbReference type="FunFam" id="3.90.550.10:FF:000122">
    <property type="entry name" value="Dolichol-phosphate mannosyltransferase subunit 1"/>
    <property type="match status" value="1"/>
</dbReference>
<evidence type="ECO:0000256" key="1">
    <source>
        <dbReference type="ARBA" id="ARBA00006739"/>
    </source>
</evidence>
<dbReference type="SUPFAM" id="SSF53448">
    <property type="entry name" value="Nucleotide-diphospho-sugar transferases"/>
    <property type="match status" value="1"/>
</dbReference>
<proteinExistence type="inferred from homology"/>